<dbReference type="Pfam" id="PF01594">
    <property type="entry name" value="AI-2E_transport"/>
    <property type="match status" value="1"/>
</dbReference>
<evidence type="ECO:0000256" key="1">
    <source>
        <dbReference type="ARBA" id="ARBA00004141"/>
    </source>
</evidence>
<comment type="caution">
    <text evidence="7">The sequence shown here is derived from an EMBL/GenBank/DDBJ whole genome shotgun (WGS) entry which is preliminary data.</text>
</comment>
<dbReference type="PANTHER" id="PTHR21716">
    <property type="entry name" value="TRANSMEMBRANE PROTEIN"/>
    <property type="match status" value="1"/>
</dbReference>
<evidence type="ECO:0000256" key="2">
    <source>
        <dbReference type="ARBA" id="ARBA00009773"/>
    </source>
</evidence>
<sequence>MELKTLETRTFLTLVVIVTVAFAWLLGGYLQTVFWATVLAILFSAPFRWLRKRLGGNGTAASLLTLLLILLLVIAPLIGLGFAVTGEAMSVYTGVTTGAIDLTEILEQAESLLPRATRVAEDWGVDLDGIRERVSSTALNASQFVASSVVSLGQKTAHFVLLLAVTLYLLFFFLRDGDSLVDKLVQALPLGDVRERRLFSRFAAVTRATVKGSFIVAVVQGTIGGLGFWAVGLSAPILWGAIMSICALIPAVGTALVWLPAAIYLVVIGSWVKALIIVVIGLAVIGTVDNALRPILVGRDAGMPDYMILLSTLAGLATFGIAGIVIGPIIAGLFLTVWEIFTEEFGPADNAVLTFAGPEILPREAPTIITSASEVHRAPLAPEAETLAGPDD</sequence>
<feature type="transmembrane region" description="Helical" evidence="6">
    <location>
        <begin position="156"/>
        <end position="174"/>
    </location>
</feature>
<keyword evidence="5 6" id="KW-0472">Membrane</keyword>
<feature type="transmembrane region" description="Helical" evidence="6">
    <location>
        <begin position="9"/>
        <end position="27"/>
    </location>
</feature>
<proteinExistence type="inferred from homology"/>
<keyword evidence="3 6" id="KW-0812">Transmembrane</keyword>
<name>A0A259TY62_9BACT</name>
<evidence type="ECO:0000313" key="8">
    <source>
        <dbReference type="Proteomes" id="UP000216446"/>
    </source>
</evidence>
<evidence type="ECO:0000256" key="5">
    <source>
        <dbReference type="ARBA" id="ARBA00023136"/>
    </source>
</evidence>
<protein>
    <recommendedName>
        <fullName evidence="9">AI-2E family transporter</fullName>
    </recommendedName>
</protein>
<feature type="transmembrane region" description="Helical" evidence="6">
    <location>
        <begin position="237"/>
        <end position="259"/>
    </location>
</feature>
<keyword evidence="8" id="KW-1185">Reference proteome</keyword>
<reference evidence="7 8" key="1">
    <citation type="submission" date="2016-11" db="EMBL/GenBank/DDBJ databases">
        <title>Study of marine rhodopsin-containing bacteria.</title>
        <authorList>
            <person name="Yoshizawa S."/>
            <person name="Kumagai Y."/>
            <person name="Kogure K."/>
        </authorList>
    </citation>
    <scope>NUCLEOTIDE SEQUENCE [LARGE SCALE GENOMIC DNA]</scope>
    <source>
        <strain evidence="7 8">SG-29</strain>
    </source>
</reference>
<keyword evidence="4 6" id="KW-1133">Transmembrane helix</keyword>
<feature type="transmembrane region" description="Helical" evidence="6">
    <location>
        <begin position="264"/>
        <end position="286"/>
    </location>
</feature>
<dbReference type="OrthoDB" id="9773730at2"/>
<dbReference type="RefSeq" id="WP_094547235.1">
    <property type="nucleotide sequence ID" value="NZ_MQWB01000001.1"/>
</dbReference>
<evidence type="ECO:0000256" key="4">
    <source>
        <dbReference type="ARBA" id="ARBA00022989"/>
    </source>
</evidence>
<dbReference type="FunCoup" id="A0A259TY62">
    <property type="interactions" value="52"/>
</dbReference>
<accession>A0A259TY62</accession>
<dbReference type="InterPro" id="IPR002549">
    <property type="entry name" value="AI-2E-like"/>
</dbReference>
<dbReference type="AlphaFoldDB" id="A0A259TY62"/>
<comment type="subcellular location">
    <subcellularLocation>
        <location evidence="1">Membrane</location>
        <topology evidence="1">Multi-pass membrane protein</topology>
    </subcellularLocation>
</comment>
<dbReference type="EMBL" id="MQWB01000001">
    <property type="protein sequence ID" value="OZC02715.1"/>
    <property type="molecule type" value="Genomic_DNA"/>
</dbReference>
<gene>
    <name evidence="7" type="ORF">BSZ36_06845</name>
</gene>
<dbReference type="Proteomes" id="UP000216446">
    <property type="component" value="Unassembled WGS sequence"/>
</dbReference>
<feature type="transmembrane region" description="Helical" evidence="6">
    <location>
        <begin position="62"/>
        <end position="84"/>
    </location>
</feature>
<comment type="similarity">
    <text evidence="2">Belongs to the autoinducer-2 exporter (AI-2E) (TC 2.A.86) family.</text>
</comment>
<feature type="transmembrane region" description="Helical" evidence="6">
    <location>
        <begin position="33"/>
        <end position="50"/>
    </location>
</feature>
<evidence type="ECO:0000256" key="3">
    <source>
        <dbReference type="ARBA" id="ARBA00022692"/>
    </source>
</evidence>
<feature type="transmembrane region" description="Helical" evidence="6">
    <location>
        <begin position="306"/>
        <end position="335"/>
    </location>
</feature>
<dbReference type="GO" id="GO:0016020">
    <property type="term" value="C:membrane"/>
    <property type="evidence" value="ECO:0007669"/>
    <property type="project" value="UniProtKB-SubCell"/>
</dbReference>
<feature type="transmembrane region" description="Helical" evidence="6">
    <location>
        <begin position="208"/>
        <end position="231"/>
    </location>
</feature>
<evidence type="ECO:0000313" key="7">
    <source>
        <dbReference type="EMBL" id="OZC02715.1"/>
    </source>
</evidence>
<dbReference type="PANTHER" id="PTHR21716:SF4">
    <property type="entry name" value="TRANSMEMBRANE PROTEIN 245"/>
    <property type="match status" value="1"/>
</dbReference>
<evidence type="ECO:0000256" key="6">
    <source>
        <dbReference type="SAM" id="Phobius"/>
    </source>
</evidence>
<organism evidence="7 8">
    <name type="scientific">Rubricoccus marinus</name>
    <dbReference type="NCBI Taxonomy" id="716817"/>
    <lineage>
        <taxon>Bacteria</taxon>
        <taxon>Pseudomonadati</taxon>
        <taxon>Rhodothermota</taxon>
        <taxon>Rhodothermia</taxon>
        <taxon>Rhodothermales</taxon>
        <taxon>Rubricoccaceae</taxon>
        <taxon>Rubricoccus</taxon>
    </lineage>
</organism>
<evidence type="ECO:0008006" key="9">
    <source>
        <dbReference type="Google" id="ProtNLM"/>
    </source>
</evidence>
<dbReference type="InParanoid" id="A0A259TY62"/>